<dbReference type="CDD" id="cd00200">
    <property type="entry name" value="WD40"/>
    <property type="match status" value="1"/>
</dbReference>
<evidence type="ECO:0000256" key="1">
    <source>
        <dbReference type="ARBA" id="ARBA00022574"/>
    </source>
</evidence>
<dbReference type="InterPro" id="IPR015943">
    <property type="entry name" value="WD40/YVTN_repeat-like_dom_sf"/>
</dbReference>
<feature type="domain" description="F-box" evidence="5">
    <location>
        <begin position="152"/>
        <end position="198"/>
    </location>
</feature>
<keyword evidence="1 3" id="KW-0853">WD repeat</keyword>
<evidence type="ECO:0000313" key="7">
    <source>
        <dbReference type="Proteomes" id="UP000095023"/>
    </source>
</evidence>
<dbReference type="InterPro" id="IPR001810">
    <property type="entry name" value="F-box_dom"/>
</dbReference>
<dbReference type="InterPro" id="IPR036322">
    <property type="entry name" value="WD40_repeat_dom_sf"/>
</dbReference>
<protein>
    <recommendedName>
        <fullName evidence="5">F-box domain-containing protein</fullName>
    </recommendedName>
</protein>
<keyword evidence="2" id="KW-0677">Repeat</keyword>
<feature type="repeat" description="WD" evidence="3">
    <location>
        <begin position="253"/>
        <end position="292"/>
    </location>
</feature>
<dbReference type="SUPFAM" id="SSF50978">
    <property type="entry name" value="WD40 repeat-like"/>
    <property type="match status" value="1"/>
</dbReference>
<name>A0A1E4TMG3_9ASCO</name>
<dbReference type="PROSITE" id="PS50181">
    <property type="entry name" value="FBOX"/>
    <property type="match status" value="1"/>
</dbReference>
<dbReference type="SMART" id="SM00320">
    <property type="entry name" value="WD40"/>
    <property type="match status" value="7"/>
</dbReference>
<dbReference type="Gene3D" id="1.20.1280.50">
    <property type="match status" value="1"/>
</dbReference>
<dbReference type="PROSITE" id="PS00678">
    <property type="entry name" value="WD_REPEATS_1"/>
    <property type="match status" value="3"/>
</dbReference>
<dbReference type="PANTHER" id="PTHR14604:SF4">
    <property type="entry name" value="F-BOX DOMAIN-CONTAINING PROTEIN"/>
    <property type="match status" value="1"/>
</dbReference>
<evidence type="ECO:0000259" key="5">
    <source>
        <dbReference type="PROSITE" id="PS50181"/>
    </source>
</evidence>
<evidence type="ECO:0000256" key="4">
    <source>
        <dbReference type="SAM" id="MobiDB-lite"/>
    </source>
</evidence>
<gene>
    <name evidence="6" type="ORF">CANCADRAFT_1550</name>
</gene>
<feature type="compositionally biased region" description="Basic and acidic residues" evidence="4">
    <location>
        <begin position="63"/>
        <end position="72"/>
    </location>
</feature>
<keyword evidence="7" id="KW-1185">Reference proteome</keyword>
<dbReference type="EMBL" id="KV453841">
    <property type="protein sequence ID" value="ODV92950.1"/>
    <property type="molecule type" value="Genomic_DNA"/>
</dbReference>
<dbReference type="AlphaFoldDB" id="A0A1E4TMG3"/>
<dbReference type="PRINTS" id="PR00320">
    <property type="entry name" value="GPROTEINBRPT"/>
</dbReference>
<dbReference type="SUPFAM" id="SSF81383">
    <property type="entry name" value="F-box domain"/>
    <property type="match status" value="1"/>
</dbReference>
<dbReference type="PROSITE" id="PS50082">
    <property type="entry name" value="WD_REPEATS_2"/>
    <property type="match status" value="4"/>
</dbReference>
<dbReference type="InterPro" id="IPR001680">
    <property type="entry name" value="WD40_rpt"/>
</dbReference>
<evidence type="ECO:0000313" key="6">
    <source>
        <dbReference type="EMBL" id="ODV92950.1"/>
    </source>
</evidence>
<evidence type="ECO:0000256" key="3">
    <source>
        <dbReference type="PROSITE-ProRule" id="PRU00221"/>
    </source>
</evidence>
<feature type="region of interest" description="Disordered" evidence="4">
    <location>
        <begin position="53"/>
        <end position="72"/>
    </location>
</feature>
<evidence type="ECO:0000256" key="2">
    <source>
        <dbReference type="ARBA" id="ARBA00022737"/>
    </source>
</evidence>
<dbReference type="InterPro" id="IPR019775">
    <property type="entry name" value="WD40_repeat_CS"/>
</dbReference>
<dbReference type="PANTHER" id="PTHR14604">
    <property type="entry name" value="WD40 REPEAT PF20"/>
    <property type="match status" value="1"/>
</dbReference>
<dbReference type="SMART" id="SM00256">
    <property type="entry name" value="FBOX"/>
    <property type="match status" value="1"/>
</dbReference>
<dbReference type="Gene3D" id="2.130.10.10">
    <property type="entry name" value="YVTN repeat-like/Quinoprotein amine dehydrogenase"/>
    <property type="match status" value="2"/>
</dbReference>
<dbReference type="Proteomes" id="UP000095023">
    <property type="component" value="Unassembled WGS sequence"/>
</dbReference>
<accession>A0A1E4TMG3</accession>
<dbReference type="InterPro" id="IPR020472">
    <property type="entry name" value="WD40_PAC1"/>
</dbReference>
<dbReference type="Pfam" id="PF00400">
    <property type="entry name" value="WD40"/>
    <property type="match status" value="6"/>
</dbReference>
<dbReference type="InterPro" id="IPR050995">
    <property type="entry name" value="WD-F-box_domain-protein"/>
</dbReference>
<feature type="repeat" description="WD" evidence="3">
    <location>
        <begin position="425"/>
        <end position="466"/>
    </location>
</feature>
<dbReference type="OrthoDB" id="19711at2759"/>
<dbReference type="InterPro" id="IPR036047">
    <property type="entry name" value="F-box-like_dom_sf"/>
</dbReference>
<organism evidence="6 7">
    <name type="scientific">Tortispora caseinolytica NRRL Y-17796</name>
    <dbReference type="NCBI Taxonomy" id="767744"/>
    <lineage>
        <taxon>Eukaryota</taxon>
        <taxon>Fungi</taxon>
        <taxon>Dikarya</taxon>
        <taxon>Ascomycota</taxon>
        <taxon>Saccharomycotina</taxon>
        <taxon>Trigonopsidomycetes</taxon>
        <taxon>Trigonopsidales</taxon>
        <taxon>Trigonopsidaceae</taxon>
        <taxon>Tortispora</taxon>
    </lineage>
</organism>
<feature type="repeat" description="WD" evidence="3">
    <location>
        <begin position="385"/>
        <end position="424"/>
    </location>
</feature>
<dbReference type="Pfam" id="PF12937">
    <property type="entry name" value="F-box-like"/>
    <property type="match status" value="1"/>
</dbReference>
<proteinExistence type="predicted"/>
<sequence>MPDSLQSVSLNLLEDSVPHSLSKKKVLFPQLRHRLNKIGKSFLGHFGVAPEENTVASGQEAESDTRADSDDRSVASYNTNFWHNHLQSNRSILLSLGFAELNLGSTAVTTTTERGDSESGISFLEELTHPVNTQSVKLRSGSVSRSIQSSHTGAPLTLPREILSLIFSFLSPSNLVQCMYVCKEWRAVAMNELLWKTIYMSQLGRQVPAQLTAANSGRALTQAWQKPTWRHLVLAKRLLGKRWESGNCERHTLLGHSDSVYCLQFNNNIIVTGSRDKRIIVWSAKTGNPIKLLDSRSSTLAHTGSVLCLTLDCTIMASGSSDGSCIVWDAKRFIALRKLQHHTSRVLGIDMSKNYIATCSKDSSIVVCDREAVISGSDDYITHRLAGHAGSTNAIHMHGDLLASAGGDGAICIWNIVTGKQEKRLIAHTRGVGCVMFTEDGRSVVSGGNDNVVKVWDLESGACTRVLRDHTALVRTLHVHGRRLVTGSYDKSVKVWDLDKSKLLLNLTGWHGSYVTSVKMNSHRLISASLDDQPIIFDFGFQLSEQLLHYLD</sequence>
<reference evidence="7" key="1">
    <citation type="submission" date="2016-02" db="EMBL/GenBank/DDBJ databases">
        <title>Comparative genomics of biotechnologically important yeasts.</title>
        <authorList>
            <consortium name="DOE Joint Genome Institute"/>
            <person name="Riley R."/>
            <person name="Haridas S."/>
            <person name="Wolfe K.H."/>
            <person name="Lopes M.R."/>
            <person name="Hittinger C.T."/>
            <person name="Goker M."/>
            <person name="Salamov A."/>
            <person name="Wisecaver J."/>
            <person name="Long T.M."/>
            <person name="Aerts A.L."/>
            <person name="Barry K."/>
            <person name="Choi C."/>
            <person name="Clum A."/>
            <person name="Coughlan A.Y."/>
            <person name="Deshpande S."/>
            <person name="Douglass A.P."/>
            <person name="Hanson S.J."/>
            <person name="Klenk H.-P."/>
            <person name="Labutti K."/>
            <person name="Lapidus A."/>
            <person name="Lindquist E."/>
            <person name="Lipzen A."/>
            <person name="Meier-Kolthoff J.P."/>
            <person name="Ohm R.A."/>
            <person name="Otillar R.P."/>
            <person name="Pangilinan J."/>
            <person name="Peng Y."/>
            <person name="Rokas A."/>
            <person name="Rosa C.A."/>
            <person name="Scheuner C."/>
            <person name="Sibirny A.A."/>
            <person name="Slot J.C."/>
            <person name="Stielow J.B."/>
            <person name="Sun H."/>
            <person name="Kurtzman C.P."/>
            <person name="Blackwell M."/>
            <person name="Jeffries T.W."/>
            <person name="Grigoriev I.V."/>
        </authorList>
    </citation>
    <scope>NUCLEOTIDE SEQUENCE [LARGE SCALE GENOMIC DNA]</scope>
    <source>
        <strain evidence="7">NRRL Y-17796</strain>
    </source>
</reference>
<feature type="repeat" description="WD" evidence="3">
    <location>
        <begin position="467"/>
        <end position="506"/>
    </location>
</feature>
<dbReference type="PROSITE" id="PS50294">
    <property type="entry name" value="WD_REPEATS_REGION"/>
    <property type="match status" value="3"/>
</dbReference>